<comment type="subunit">
    <text evidence="3 11">Monomer.</text>
</comment>
<dbReference type="GO" id="GO:0004521">
    <property type="term" value="F:RNA endonuclease activity"/>
    <property type="evidence" value="ECO:0007669"/>
    <property type="project" value="UniProtKB-UniRule"/>
</dbReference>
<keyword evidence="11" id="KW-0732">Signal</keyword>
<comment type="caution">
    <text evidence="13">The sequence shown here is derived from an EMBL/GenBank/DDBJ whole genome shotgun (WGS) entry which is preliminary data.</text>
</comment>
<dbReference type="SUPFAM" id="SSF142877">
    <property type="entry name" value="EndoU-like"/>
    <property type="match status" value="2"/>
</dbReference>
<dbReference type="InterPro" id="IPR039787">
    <property type="entry name" value="ENDOU"/>
</dbReference>
<keyword evidence="14" id="KW-1185">Reference proteome</keyword>
<organism evidence="13 14">
    <name type="scientific">Ancylostoma caninum</name>
    <name type="common">Dog hookworm</name>
    <dbReference type="NCBI Taxonomy" id="29170"/>
    <lineage>
        <taxon>Eukaryota</taxon>
        <taxon>Metazoa</taxon>
        <taxon>Ecdysozoa</taxon>
        <taxon>Nematoda</taxon>
        <taxon>Chromadorea</taxon>
        <taxon>Rhabditida</taxon>
        <taxon>Rhabditina</taxon>
        <taxon>Rhabditomorpha</taxon>
        <taxon>Strongyloidea</taxon>
        <taxon>Ancylostomatidae</taxon>
        <taxon>Ancylostomatinae</taxon>
        <taxon>Ancylostoma</taxon>
    </lineage>
</organism>
<dbReference type="GO" id="GO:0003723">
    <property type="term" value="F:RNA binding"/>
    <property type="evidence" value="ECO:0007669"/>
    <property type="project" value="UniProtKB-UniRule"/>
</dbReference>
<dbReference type="Pfam" id="PF09412">
    <property type="entry name" value="XendoU"/>
    <property type="match status" value="2"/>
</dbReference>
<dbReference type="PANTHER" id="PTHR12439">
    <property type="entry name" value="PLACENTAL PROTEIN 11-RELATED"/>
    <property type="match status" value="1"/>
</dbReference>
<feature type="domain" description="EndoU" evidence="12">
    <location>
        <begin position="22"/>
        <end position="167"/>
    </location>
</feature>
<dbReference type="OrthoDB" id="430326at2759"/>
<dbReference type="AlphaFoldDB" id="A0A368FG00"/>
<keyword evidence="10" id="KW-0456">Lyase</keyword>
<evidence type="ECO:0000256" key="1">
    <source>
        <dbReference type="ARBA" id="ARBA00001936"/>
    </source>
</evidence>
<dbReference type="PANTHER" id="PTHR12439:SF42">
    <property type="entry name" value="ENDORIBONUCLEASE-RELATED"/>
    <property type="match status" value="1"/>
</dbReference>
<feature type="chain" id="PRO_5026374012" evidence="11">
    <location>
        <begin position="18"/>
        <end position="459"/>
    </location>
</feature>
<comment type="cofactor">
    <cofactor evidence="1 11">
        <name>Mn(2+)</name>
        <dbReference type="ChEBI" id="CHEBI:29035"/>
    </cofactor>
</comment>
<evidence type="ECO:0000256" key="9">
    <source>
        <dbReference type="ARBA" id="ARBA00023211"/>
    </source>
</evidence>
<dbReference type="InterPro" id="IPR018998">
    <property type="entry name" value="EndoU_C"/>
</dbReference>
<evidence type="ECO:0000256" key="10">
    <source>
        <dbReference type="ARBA" id="ARBA00023239"/>
    </source>
</evidence>
<keyword evidence="8 11" id="KW-0694">RNA-binding</keyword>
<keyword evidence="4 11" id="KW-0540">Nuclease</keyword>
<evidence type="ECO:0000313" key="14">
    <source>
        <dbReference type="Proteomes" id="UP000252519"/>
    </source>
</evidence>
<evidence type="ECO:0000256" key="3">
    <source>
        <dbReference type="ARBA" id="ARBA00011245"/>
    </source>
</evidence>
<evidence type="ECO:0000256" key="2">
    <source>
        <dbReference type="ARBA" id="ARBA00010168"/>
    </source>
</evidence>
<evidence type="ECO:0000256" key="6">
    <source>
        <dbReference type="ARBA" id="ARBA00022759"/>
    </source>
</evidence>
<evidence type="ECO:0000256" key="4">
    <source>
        <dbReference type="ARBA" id="ARBA00022722"/>
    </source>
</evidence>
<comment type="similarity">
    <text evidence="2 11">Belongs to the ENDOU family.</text>
</comment>
<proteinExistence type="inferred from homology"/>
<protein>
    <submittedName>
        <fullName evidence="13">Endoribonuclease XendoU</fullName>
    </submittedName>
</protein>
<dbReference type="EMBL" id="JOJR01001778">
    <property type="protein sequence ID" value="RCN29800.1"/>
    <property type="molecule type" value="Genomic_DNA"/>
</dbReference>
<dbReference type="CDD" id="cd21159">
    <property type="entry name" value="XendoU"/>
    <property type="match status" value="1"/>
</dbReference>
<accession>A0A368FG00</accession>
<keyword evidence="6 11" id="KW-0255">Endonuclease</keyword>
<sequence>MGYYLCVLLFLFGQCSAMPFQADVDQAQVTGALNQLVQLDARLDSDTVINYQNMASHKDFSHDNAPKPFFTSANENALNGPTYKALSNLITFYNNPDANTAEAITPAWESSISAFLDAVLQTPVMQSAQTFLVGQGLASSDTTVFKNQLHSLWFTLYARSTAAGSSGTQARRHLQVYQQWMQQGAARSGIDGGRGRGEGDLVNKMRAADVDKAGPNDYKLDWGNKETGTSDNSKNDLFVYVNETLYQRPVYANFITVVQKNLFTPDVCKAEASMSGFRKSQIQLMLDTWTSTQVFNLAFQFLKDNGNKHATDLDTFKAFLFNFWFGTYSRCNGPDGSSGFEHVFIGEWKSGTVDGQHSWVTYYNFQKADKINYHGYYSYVADLTGTFQYVWENEMKKKGGFLIGTSPAFDFSLFTVCSLMYSGNEACRYSIDGHPLAVTSYTQSCDAGTCLSTSYPVDS</sequence>
<evidence type="ECO:0000256" key="7">
    <source>
        <dbReference type="ARBA" id="ARBA00022801"/>
    </source>
</evidence>
<evidence type="ECO:0000256" key="8">
    <source>
        <dbReference type="ARBA" id="ARBA00022884"/>
    </source>
</evidence>
<dbReference type="InterPro" id="IPR037227">
    <property type="entry name" value="EndoU-like"/>
</dbReference>
<dbReference type="GO" id="GO:0016787">
    <property type="term" value="F:hydrolase activity"/>
    <property type="evidence" value="ECO:0007669"/>
    <property type="project" value="UniProtKB-KW"/>
</dbReference>
<name>A0A368FG00_ANCCA</name>
<evidence type="ECO:0000313" key="13">
    <source>
        <dbReference type="EMBL" id="RCN29800.1"/>
    </source>
</evidence>
<dbReference type="GO" id="GO:0046872">
    <property type="term" value="F:metal ion binding"/>
    <property type="evidence" value="ECO:0007669"/>
    <property type="project" value="UniProtKB-UniRule"/>
</dbReference>
<reference evidence="13 14" key="1">
    <citation type="submission" date="2014-10" db="EMBL/GenBank/DDBJ databases">
        <title>Draft genome of the hookworm Ancylostoma caninum.</title>
        <authorList>
            <person name="Mitreva M."/>
        </authorList>
    </citation>
    <scope>NUCLEOTIDE SEQUENCE [LARGE SCALE GENOMIC DNA]</scope>
    <source>
        <strain evidence="13 14">Baltimore</strain>
    </source>
</reference>
<dbReference type="PROSITE" id="PS51959">
    <property type="entry name" value="ENDOU"/>
    <property type="match status" value="2"/>
</dbReference>
<keyword evidence="5 11" id="KW-0479">Metal-binding</keyword>
<gene>
    <name evidence="13" type="ORF">ANCCAN_24435</name>
</gene>
<evidence type="ECO:0000256" key="5">
    <source>
        <dbReference type="ARBA" id="ARBA00022723"/>
    </source>
</evidence>
<feature type="domain" description="EndoU" evidence="12">
    <location>
        <begin position="194"/>
        <end position="459"/>
    </location>
</feature>
<evidence type="ECO:0000259" key="12">
    <source>
        <dbReference type="PROSITE" id="PS51959"/>
    </source>
</evidence>
<keyword evidence="9 11" id="KW-0464">Manganese</keyword>
<evidence type="ECO:0000256" key="11">
    <source>
        <dbReference type="RuleBase" id="RU367085"/>
    </source>
</evidence>
<dbReference type="Proteomes" id="UP000252519">
    <property type="component" value="Unassembled WGS sequence"/>
</dbReference>
<keyword evidence="7 11" id="KW-0378">Hydrolase</keyword>
<dbReference type="GO" id="GO:0016829">
    <property type="term" value="F:lyase activity"/>
    <property type="evidence" value="ECO:0007669"/>
    <property type="project" value="UniProtKB-KW"/>
</dbReference>
<feature type="signal peptide" evidence="11">
    <location>
        <begin position="1"/>
        <end position="17"/>
    </location>
</feature>